<evidence type="ECO:0000313" key="2">
    <source>
        <dbReference type="Proteomes" id="UP000752696"/>
    </source>
</evidence>
<gene>
    <name evidence="1" type="ORF">MHI_LOCUS583026</name>
</gene>
<comment type="caution">
    <text evidence="1">The sequence shown here is derived from an EMBL/GenBank/DDBJ whole genome shotgun (WGS) entry which is preliminary data.</text>
</comment>
<keyword evidence="2" id="KW-1185">Reference proteome</keyword>
<dbReference type="EMBL" id="CAJDYZ010008607">
    <property type="protein sequence ID" value="CAD1475588.1"/>
    <property type="molecule type" value="Genomic_DNA"/>
</dbReference>
<feature type="non-terminal residue" evidence="1">
    <location>
        <position position="1"/>
    </location>
</feature>
<evidence type="ECO:0000313" key="1">
    <source>
        <dbReference type="EMBL" id="CAD1475588.1"/>
    </source>
</evidence>
<sequence length="144" mass="16473">GFGRRSPDVWRWPYKHATCNYARRGICMQMGKRLAARFVARILIPISRFNKGVHATEIIGDINKVHGKNVVKIRKPFLDIGSRDPEMGIQGSRERCLNALQDSITNSLQQRRRSIIKCHKLYQKVGEGRSRVFRRAGRACAKAV</sequence>
<accession>A0A6V7H7Q7</accession>
<reference evidence="1" key="1">
    <citation type="submission" date="2020-07" db="EMBL/GenBank/DDBJ databases">
        <authorList>
            <person name="Nazaruddin N."/>
        </authorList>
    </citation>
    <scope>NUCLEOTIDE SEQUENCE</scope>
</reference>
<dbReference type="OrthoDB" id="10492402at2759"/>
<name>A0A6V7H7Q7_9HYME</name>
<dbReference type="Proteomes" id="UP000752696">
    <property type="component" value="Unassembled WGS sequence"/>
</dbReference>
<protein>
    <submittedName>
        <fullName evidence="1">Uncharacterized protein</fullName>
    </submittedName>
</protein>
<dbReference type="AlphaFoldDB" id="A0A6V7H7Q7"/>
<proteinExistence type="predicted"/>
<organism evidence="1 2">
    <name type="scientific">Heterotrigona itama</name>
    <dbReference type="NCBI Taxonomy" id="395501"/>
    <lineage>
        <taxon>Eukaryota</taxon>
        <taxon>Metazoa</taxon>
        <taxon>Ecdysozoa</taxon>
        <taxon>Arthropoda</taxon>
        <taxon>Hexapoda</taxon>
        <taxon>Insecta</taxon>
        <taxon>Pterygota</taxon>
        <taxon>Neoptera</taxon>
        <taxon>Endopterygota</taxon>
        <taxon>Hymenoptera</taxon>
        <taxon>Apocrita</taxon>
        <taxon>Aculeata</taxon>
        <taxon>Apoidea</taxon>
        <taxon>Anthophila</taxon>
        <taxon>Apidae</taxon>
        <taxon>Heterotrigona</taxon>
    </lineage>
</organism>